<evidence type="ECO:0000313" key="9">
    <source>
        <dbReference type="EMBL" id="GFR44388.1"/>
    </source>
</evidence>
<evidence type="ECO:0000256" key="3">
    <source>
        <dbReference type="ARBA" id="ARBA00020978"/>
    </source>
</evidence>
<evidence type="ECO:0000256" key="2">
    <source>
        <dbReference type="ARBA" id="ARBA00006653"/>
    </source>
</evidence>
<keyword evidence="7" id="KW-0472">Membrane</keyword>
<evidence type="ECO:0000256" key="5">
    <source>
        <dbReference type="ARBA" id="ARBA00022927"/>
    </source>
</evidence>
<keyword evidence="6" id="KW-0333">Golgi apparatus</keyword>
<dbReference type="EMBL" id="BMAR01000007">
    <property type="protein sequence ID" value="GFR44388.1"/>
    <property type="molecule type" value="Genomic_DNA"/>
</dbReference>
<dbReference type="GO" id="GO:0017119">
    <property type="term" value="C:Golgi transport complex"/>
    <property type="evidence" value="ECO:0007669"/>
    <property type="project" value="InterPro"/>
</dbReference>
<evidence type="ECO:0000256" key="6">
    <source>
        <dbReference type="ARBA" id="ARBA00023034"/>
    </source>
</evidence>
<dbReference type="PANTHER" id="PTHR31658:SF0">
    <property type="entry name" value="CONSERVED OLIGOMERIC GOLGI COMPLEX SUBUNIT 1"/>
    <property type="match status" value="1"/>
</dbReference>
<feature type="region of interest" description="Disordered" evidence="8">
    <location>
        <begin position="1"/>
        <end position="22"/>
    </location>
</feature>
<protein>
    <recommendedName>
        <fullName evidence="3">Conserved oligomeric Golgi complex subunit 1</fullName>
    </recommendedName>
</protein>
<evidence type="ECO:0000256" key="7">
    <source>
        <dbReference type="ARBA" id="ARBA00023136"/>
    </source>
</evidence>
<accession>A0AAD3HKU2</accession>
<gene>
    <name evidence="9" type="ORF">Agub_g5608</name>
</gene>
<comment type="caution">
    <text evidence="9">The sequence shown here is derived from an EMBL/GenBank/DDBJ whole genome shotgun (WGS) entry which is preliminary data.</text>
</comment>
<keyword evidence="10" id="KW-1185">Reference proteome</keyword>
<dbReference type="GO" id="GO:0000139">
    <property type="term" value="C:Golgi membrane"/>
    <property type="evidence" value="ECO:0007669"/>
    <property type="project" value="UniProtKB-SubCell"/>
</dbReference>
<dbReference type="GO" id="GO:0015031">
    <property type="term" value="P:protein transport"/>
    <property type="evidence" value="ECO:0007669"/>
    <property type="project" value="UniProtKB-KW"/>
</dbReference>
<organism evidence="9 10">
    <name type="scientific">Astrephomene gubernaculifera</name>
    <dbReference type="NCBI Taxonomy" id="47775"/>
    <lineage>
        <taxon>Eukaryota</taxon>
        <taxon>Viridiplantae</taxon>
        <taxon>Chlorophyta</taxon>
        <taxon>core chlorophytes</taxon>
        <taxon>Chlorophyceae</taxon>
        <taxon>CS clade</taxon>
        <taxon>Chlamydomonadales</taxon>
        <taxon>Astrephomenaceae</taxon>
        <taxon>Astrephomene</taxon>
    </lineage>
</organism>
<dbReference type="PANTHER" id="PTHR31658">
    <property type="entry name" value="CONSERVED OLIGOMERIC GOLGI COMPLEX SUBUNIT 1"/>
    <property type="match status" value="1"/>
</dbReference>
<dbReference type="InterPro" id="IPR033370">
    <property type="entry name" value="COG1"/>
</dbReference>
<comment type="similarity">
    <text evidence="2">Belongs to the COG1 family.</text>
</comment>
<evidence type="ECO:0000313" key="10">
    <source>
        <dbReference type="Proteomes" id="UP001054857"/>
    </source>
</evidence>
<keyword evidence="4" id="KW-0813">Transport</keyword>
<evidence type="ECO:0000256" key="4">
    <source>
        <dbReference type="ARBA" id="ARBA00022448"/>
    </source>
</evidence>
<dbReference type="Pfam" id="PF08700">
    <property type="entry name" value="VPS51_Exo84_N"/>
    <property type="match status" value="1"/>
</dbReference>
<sequence length="1354" mass="136982">MQPTSGAGHYGPVPGQTKQPVLSEAQRGAEALFTTKTITEIREIEVRTRKDIEQKKLQLRNLVGDSYRDLIDSADKILAISNNTTTILTNIRSIQESFTSLAHNFTSSDALLNEKRDSLTKHEELYAVGSRVKYLIDTPELIWGCLDAAHYLDAARRFLRAQHVHELLPTAFAPAVLDKFPLLKHHWPTVTKFKKQVVDAVGGALSRERQLPTELAADMLAALASLREMDAASSMQVFLSSRRTLIAQIVATAAAAPEPLSAAAAAEVLSAVAQTAQHTVAQVGELFLPSNRGGSAAAAAAAAGGSGGADASCLLQQRCREDEADYSELLFGGRTTSGAGGAAAAAAAAAAAPQAPEADAWRRTNRAVVDRLAALSSGQVEQACVQWLRAVAEDFSGQSPKLLVGLTTAAALVEVEAQVRGAIACWQHPGLAAATAPAAAAKRPRIAYHASASALLSMPSSSSAAAGGGAGSAGSAGAEAPQLDSWESVCEWVVGRQLNLWQEVFHQPFVVRSKELIEESYAAVGRALEGPLDACLRAAAAADPEPAGCIITRVWPLEGWDVEGGAAAGAGGADGRGAGSRTTSISRSMDLRAAMSAAAADLVAKGADGSDAEGDGAAAADRSYRQHVSAIQRRFDEDLRSILQAALLLVGSADAACWPAGVHSTPVSASPSHASLALSRAASEAQTGGAGAAPLPWASPHGASHLHARSSLHTLASIKRDMQGSRAAELEPFVQSKCMELVAGIAAMLQSRLQRLGSPRAGPSGAPTAEQVVLLGRLASALAADSRYLPVVLGAPEGWKAAVAGGGPAHAGSAAGGGSARALGRTGPGAAGRVGAGAAAANARLCGVLEQLRSAAVCAYRCWAGWAAGSLAGELRALLLADELLTTNTVPLSWQETVIRSEADNALAEPVEDMRFSLPASPSPAVLLLLSAACAEVRRAGDYKIAPEALQAFEWELSRSVTAVYSQLLQPGTGQLHVRGLSEKGILQLLFDVRFVRDVLLGGRPVGAAGAGATAGGAAARAGTVSSGSSNSLLGRGLGVGGGGVGAELADPAVVSALAERKREGAALEQMLQDCLDPIDWATYESYLWANEARYFQRVAILLGGLVQLQRAHPEGATKLAASGLQDSNPLNVLPVAPRFHYLPISAPAPSAAAHQAATAAAAAVMGAGVVAGAAGGAGVGAGGGGGGGGVAGSLAAAYRLRPSMGALCNRAAPVSVQSGADAADSYSFADLGAARLGSSRAGVPASKTAAGGSKAGPVDGSSSSAASAAAAGGAAAQLGGSAAAVGAAALSALQARLQGGSLGTFGSLLGDKAAEVTAMAQQRFGEFGDYLPTSALGSAGGLLSSLAKNVVKK</sequence>
<dbReference type="GO" id="GO:0006891">
    <property type="term" value="P:intra-Golgi vesicle-mediated transport"/>
    <property type="evidence" value="ECO:0007669"/>
    <property type="project" value="InterPro"/>
</dbReference>
<proteinExistence type="inferred from homology"/>
<evidence type="ECO:0000256" key="1">
    <source>
        <dbReference type="ARBA" id="ARBA00004395"/>
    </source>
</evidence>
<dbReference type="Proteomes" id="UP001054857">
    <property type="component" value="Unassembled WGS sequence"/>
</dbReference>
<evidence type="ECO:0000256" key="8">
    <source>
        <dbReference type="SAM" id="MobiDB-lite"/>
    </source>
</evidence>
<reference evidence="9 10" key="1">
    <citation type="journal article" date="2021" name="Sci. Rep.">
        <title>Genome sequencing of the multicellular alga Astrephomene provides insights into convergent evolution of germ-soma differentiation.</title>
        <authorList>
            <person name="Yamashita S."/>
            <person name="Yamamoto K."/>
            <person name="Matsuzaki R."/>
            <person name="Suzuki S."/>
            <person name="Yamaguchi H."/>
            <person name="Hirooka S."/>
            <person name="Minakuchi Y."/>
            <person name="Miyagishima S."/>
            <person name="Kawachi M."/>
            <person name="Toyoda A."/>
            <person name="Nozaki H."/>
        </authorList>
    </citation>
    <scope>NUCLEOTIDE SEQUENCE [LARGE SCALE GENOMIC DNA]</scope>
    <source>
        <strain evidence="9 10">NIES-4017</strain>
    </source>
</reference>
<comment type="subcellular location">
    <subcellularLocation>
        <location evidence="1">Golgi apparatus membrane</location>
        <topology evidence="1">Peripheral membrane protein</topology>
    </subcellularLocation>
</comment>
<keyword evidence="5" id="KW-0653">Protein transport</keyword>
<name>A0AAD3HKU2_9CHLO</name>